<evidence type="ECO:0000313" key="3">
    <source>
        <dbReference type="Proteomes" id="UP000061603"/>
    </source>
</evidence>
<feature type="transmembrane region" description="Helical" evidence="1">
    <location>
        <begin position="37"/>
        <end position="59"/>
    </location>
</feature>
<feature type="transmembrane region" description="Helical" evidence="1">
    <location>
        <begin position="6"/>
        <end position="25"/>
    </location>
</feature>
<protein>
    <submittedName>
        <fullName evidence="2">Membrane protein</fullName>
    </submittedName>
</protein>
<evidence type="ECO:0000313" key="2">
    <source>
        <dbReference type="EMBL" id="AJP47511.1"/>
    </source>
</evidence>
<name>A0A0C5JJL3_9PROT</name>
<dbReference type="InterPro" id="IPR021313">
    <property type="entry name" value="DUF2909"/>
</dbReference>
<evidence type="ECO:0000256" key="1">
    <source>
        <dbReference type="SAM" id="Phobius"/>
    </source>
</evidence>
<dbReference type="Pfam" id="PF11137">
    <property type="entry name" value="DUF2909"/>
    <property type="match status" value="1"/>
</dbReference>
<dbReference type="HOGENOM" id="CLU_162755_2_2_4"/>
<keyword evidence="1" id="KW-1133">Transmembrane helix</keyword>
<keyword evidence="1" id="KW-0472">Membrane</keyword>
<proteinExistence type="predicted"/>
<sequence length="64" mass="7074">MKIIVILMLVAIFASLFSALFFLFQDRAGSTRTVKALTLRISLSIALFALLMVAHYFGIVGKHS</sequence>
<dbReference type="AlphaFoldDB" id="A0A0C5JJL3"/>
<gene>
    <name evidence="2" type="ORF">PG1C_01605</name>
</gene>
<dbReference type="RefSeq" id="WP_202635711.1">
    <property type="nucleotide sequence ID" value="NZ_CP010554.1"/>
</dbReference>
<dbReference type="Proteomes" id="UP000061603">
    <property type="component" value="Chromosome"/>
</dbReference>
<dbReference type="EMBL" id="CP010554">
    <property type="protein sequence ID" value="AJP47511.1"/>
    <property type="molecule type" value="Genomic_DNA"/>
</dbReference>
<accession>A0A0C5JJL3</accession>
<dbReference type="NCBIfam" id="NF033233">
    <property type="entry name" value="twin_helix"/>
    <property type="match status" value="1"/>
</dbReference>
<keyword evidence="1" id="KW-0812">Transmembrane</keyword>
<keyword evidence="3" id="KW-1185">Reference proteome</keyword>
<dbReference type="KEGG" id="rbu:PG1C_01605"/>
<dbReference type="STRING" id="1565605.PG1C_01605"/>
<organism evidence="2 3">
    <name type="scientific">Rugosibacter aromaticivorans</name>
    <dbReference type="NCBI Taxonomy" id="1565605"/>
    <lineage>
        <taxon>Bacteria</taxon>
        <taxon>Pseudomonadati</taxon>
        <taxon>Pseudomonadota</taxon>
        <taxon>Betaproteobacteria</taxon>
        <taxon>Nitrosomonadales</taxon>
        <taxon>Sterolibacteriaceae</taxon>
        <taxon>Rugosibacter</taxon>
    </lineage>
</organism>
<reference evidence="2 3" key="1">
    <citation type="journal article" date="2015" name="Genome Announc.">
        <title>Complete Genome Sequence of a Novel Bacterium within the Family Rhodocyclaceae That Degrades Polycyclic Aromatic Hydrocarbons.</title>
        <authorList>
            <person name="Singleton D.R."/>
            <person name="Dickey A.N."/>
            <person name="Scholl E.H."/>
            <person name="Wright F.A."/>
            <person name="Aitken M.D."/>
        </authorList>
    </citation>
    <scope>NUCLEOTIDE SEQUENCE [LARGE SCALE GENOMIC DNA]</scope>
    <source>
        <strain evidence="3">PG1-Ca6</strain>
    </source>
</reference>